<dbReference type="PANTHER" id="PTHR14485">
    <property type="entry name" value="TETRATRICOPEPTIDE REPEAT PROTEIN 23"/>
    <property type="match status" value="1"/>
</dbReference>
<dbReference type="PANTHER" id="PTHR14485:SF2">
    <property type="entry name" value="FUNGAL STAND N-TERMINAL GOODBYE DOMAIN-CONTAINING PROTEIN"/>
    <property type="match status" value="1"/>
</dbReference>
<organism evidence="2 3">
    <name type="scientific">Petromyzon marinus</name>
    <name type="common">Sea lamprey</name>
    <dbReference type="NCBI Taxonomy" id="7757"/>
    <lineage>
        <taxon>Eukaryota</taxon>
        <taxon>Metazoa</taxon>
        <taxon>Chordata</taxon>
        <taxon>Craniata</taxon>
        <taxon>Vertebrata</taxon>
        <taxon>Cyclostomata</taxon>
        <taxon>Hyperoartia</taxon>
        <taxon>Petromyzontiformes</taxon>
        <taxon>Petromyzontidae</taxon>
        <taxon>Petromyzon</taxon>
    </lineage>
</organism>
<dbReference type="Pfam" id="PF13374">
    <property type="entry name" value="TPR_10"/>
    <property type="match status" value="1"/>
</dbReference>
<keyword evidence="2" id="KW-1185">Reference proteome</keyword>
<evidence type="ECO:0000313" key="3">
    <source>
        <dbReference type="RefSeq" id="XP_032809192.1"/>
    </source>
</evidence>
<dbReference type="RefSeq" id="XP_032809192.1">
    <property type="nucleotide sequence ID" value="XM_032953301.1"/>
</dbReference>
<dbReference type="Pfam" id="PF13424">
    <property type="entry name" value="TPR_12"/>
    <property type="match status" value="1"/>
</dbReference>
<feature type="region of interest" description="Disordered" evidence="1">
    <location>
        <begin position="1"/>
        <end position="86"/>
    </location>
</feature>
<sequence length="496" mass="54557">MATSNGGSASDGEARRPVVLEVPSGRWAGTEEEEADGAVDGSLNSSHSSDHTETPSTRPSCSARERRRRKRGGDFTSGEWNSPPEDKLPIAMKIAEAHMRNKQIPEAMTELIRCVALSRIVFGDEHWQVAQAYANLAHGYLSLRGLAPQAKLHCETGQAIMLTAPHSPSSPGERTNILKTLFTIYCTLGKANTHLKNLKEAEQGLLRAEQIANELSKTGMVLEREQGDMDVEVTQALGRLSIQQEKPALAVERLKKTLKLLQLSVGEDSPELIPAYQDLAHAEDARQNHQQAIENLLQAHSIALASYTTDSKEAAETAHIMAKACAAAKDEEFEGLAEKYFVESLNSYELVYGSDSTEWLCVQDDLCHLLVRAKRHQEAIIRLQISLNVKASVFGEFSKELAETHHLMGGIRMAEGQLEKAYKHLNKCLDVQTILYGAQHKKTKSTQKTLDMLSKAPSMANKQKISSAENIKGRPLFTAVVSRQKPLGGTKGNVYD</sequence>
<dbReference type="Proteomes" id="UP001318040">
    <property type="component" value="Chromosome 13"/>
</dbReference>
<proteinExistence type="predicted"/>
<gene>
    <name evidence="3" type="primary">LOC116941927</name>
</gene>
<accession>A0AAJ7T319</accession>
<name>A0AAJ7T319_PETMA</name>
<dbReference type="KEGG" id="pmrn:116941927"/>
<dbReference type="AlphaFoldDB" id="A0AAJ7T319"/>
<evidence type="ECO:0000256" key="1">
    <source>
        <dbReference type="SAM" id="MobiDB-lite"/>
    </source>
</evidence>
<dbReference type="CTD" id="64927"/>
<dbReference type="InterPro" id="IPR042621">
    <property type="entry name" value="TTC23/TTC23L"/>
</dbReference>
<dbReference type="Gene3D" id="1.25.40.10">
    <property type="entry name" value="Tetratricopeptide repeat domain"/>
    <property type="match status" value="2"/>
</dbReference>
<dbReference type="InterPro" id="IPR019734">
    <property type="entry name" value="TPR_rpt"/>
</dbReference>
<protein>
    <submittedName>
        <fullName evidence="3">Tetratricopeptide repeat protein 23-like</fullName>
    </submittedName>
</protein>
<dbReference type="SUPFAM" id="SSF48452">
    <property type="entry name" value="TPR-like"/>
    <property type="match status" value="2"/>
</dbReference>
<reference evidence="3" key="1">
    <citation type="submission" date="2025-08" db="UniProtKB">
        <authorList>
            <consortium name="RefSeq"/>
        </authorList>
    </citation>
    <scope>IDENTIFICATION</scope>
    <source>
        <tissue evidence="3">Sperm</tissue>
    </source>
</reference>
<dbReference type="InterPro" id="IPR011990">
    <property type="entry name" value="TPR-like_helical_dom_sf"/>
</dbReference>
<dbReference type="SMART" id="SM00028">
    <property type="entry name" value="TPR"/>
    <property type="match status" value="4"/>
</dbReference>
<evidence type="ECO:0000313" key="2">
    <source>
        <dbReference type="Proteomes" id="UP001318040"/>
    </source>
</evidence>